<evidence type="ECO:0000313" key="2">
    <source>
        <dbReference type="Proteomes" id="UP000318571"/>
    </source>
</evidence>
<dbReference type="EMBL" id="VCGU01000196">
    <property type="protein sequence ID" value="TRY65821.1"/>
    <property type="molecule type" value="Genomic_DNA"/>
</dbReference>
<dbReference type="SUPFAM" id="SSF56300">
    <property type="entry name" value="Metallo-dependent phosphatases"/>
    <property type="match status" value="1"/>
</dbReference>
<evidence type="ECO:0000313" key="1">
    <source>
        <dbReference type="EMBL" id="TRY65821.1"/>
    </source>
</evidence>
<gene>
    <name evidence="1" type="ORF">TCAL_14093</name>
</gene>
<dbReference type="Proteomes" id="UP000318571">
    <property type="component" value="Unassembled WGS sequence"/>
</dbReference>
<comment type="caution">
    <text evidence="1">The sequence shown here is derived from an EMBL/GenBank/DDBJ whole genome shotgun (WGS) entry which is preliminary data.</text>
</comment>
<evidence type="ECO:0008006" key="3">
    <source>
        <dbReference type="Google" id="ProtNLM"/>
    </source>
</evidence>
<dbReference type="STRING" id="6832.A0A553NK53"/>
<proteinExistence type="predicted"/>
<name>A0A553NK53_TIGCA</name>
<accession>A0A553NK53</accession>
<protein>
    <recommendedName>
        <fullName evidence="3">Calcineurin-like phosphoesterase domain-containing protein</fullName>
    </recommendedName>
</protein>
<dbReference type="InterPro" id="IPR029052">
    <property type="entry name" value="Metallo-depent_PP-like"/>
</dbReference>
<dbReference type="AlphaFoldDB" id="A0A553NK53"/>
<reference evidence="1 2" key="1">
    <citation type="journal article" date="2018" name="Nat. Ecol. Evol.">
        <title>Genomic signatures of mitonuclear coevolution across populations of Tigriopus californicus.</title>
        <authorList>
            <person name="Barreto F.S."/>
            <person name="Watson E.T."/>
            <person name="Lima T.G."/>
            <person name="Willett C.S."/>
            <person name="Edmands S."/>
            <person name="Li W."/>
            <person name="Burton R.S."/>
        </authorList>
    </citation>
    <scope>NUCLEOTIDE SEQUENCE [LARGE SCALE GENOMIC DNA]</scope>
    <source>
        <strain evidence="1 2">San Diego</strain>
    </source>
</reference>
<sequence>MDLLSKFKRYGLSKIFSGHCHKNAGGWDETLEMVVTTAIGCQLGEDVHGMRIVKVFENEIIHEFQELDIFPQDIDLKPRSFA</sequence>
<feature type="non-terminal residue" evidence="1">
    <location>
        <position position="82"/>
    </location>
</feature>
<keyword evidence="2" id="KW-1185">Reference proteome</keyword>
<dbReference type="OMA" id="FENEIIH"/>
<organism evidence="1 2">
    <name type="scientific">Tigriopus californicus</name>
    <name type="common">Marine copepod</name>
    <dbReference type="NCBI Taxonomy" id="6832"/>
    <lineage>
        <taxon>Eukaryota</taxon>
        <taxon>Metazoa</taxon>
        <taxon>Ecdysozoa</taxon>
        <taxon>Arthropoda</taxon>
        <taxon>Crustacea</taxon>
        <taxon>Multicrustacea</taxon>
        <taxon>Hexanauplia</taxon>
        <taxon>Copepoda</taxon>
        <taxon>Harpacticoida</taxon>
        <taxon>Harpacticidae</taxon>
        <taxon>Tigriopus</taxon>
    </lineage>
</organism>